<keyword evidence="6 12" id="KW-0560">Oxidoreductase</keyword>
<dbReference type="InterPro" id="IPR006314">
    <property type="entry name" value="Dyp_peroxidase"/>
</dbReference>
<dbReference type="PROSITE" id="PS51404">
    <property type="entry name" value="DYP_PEROXIDASE"/>
    <property type="match status" value="1"/>
</dbReference>
<organism evidence="12 13">
    <name type="scientific">Corynebacterium massiliense DSM 45435</name>
    <dbReference type="NCBI Taxonomy" id="1121364"/>
    <lineage>
        <taxon>Bacteria</taxon>
        <taxon>Bacillati</taxon>
        <taxon>Actinomycetota</taxon>
        <taxon>Actinomycetes</taxon>
        <taxon>Mycobacteriales</taxon>
        <taxon>Corynebacteriaceae</taxon>
        <taxon>Corynebacterium</taxon>
    </lineage>
</organism>
<dbReference type="PANTHER" id="PTHR30521">
    <property type="entry name" value="DEFERROCHELATASE/PEROXIDASE"/>
    <property type="match status" value="1"/>
</dbReference>
<evidence type="ECO:0000256" key="4">
    <source>
        <dbReference type="ARBA" id="ARBA00022723"/>
    </source>
</evidence>
<evidence type="ECO:0000256" key="2">
    <source>
        <dbReference type="ARBA" id="ARBA00022559"/>
    </source>
</evidence>
<dbReference type="InterPro" id="IPR011008">
    <property type="entry name" value="Dimeric_a/b-barrel"/>
</dbReference>
<proteinExistence type="inferred from homology"/>
<feature type="region of interest" description="Disordered" evidence="9">
    <location>
        <begin position="27"/>
        <end position="64"/>
    </location>
</feature>
<comment type="cofactor">
    <cofactor evidence="1">
        <name>heme b</name>
        <dbReference type="ChEBI" id="CHEBI:60344"/>
    </cofactor>
</comment>
<dbReference type="PANTHER" id="PTHR30521:SF4">
    <property type="entry name" value="DEFERROCHELATASE"/>
    <property type="match status" value="1"/>
</dbReference>
<evidence type="ECO:0000256" key="6">
    <source>
        <dbReference type="ARBA" id="ARBA00023002"/>
    </source>
</evidence>
<dbReference type="NCBIfam" id="TIGR01413">
    <property type="entry name" value="Dyp_perox_fam"/>
    <property type="match status" value="1"/>
</dbReference>
<evidence type="ECO:0000256" key="1">
    <source>
        <dbReference type="ARBA" id="ARBA00001970"/>
    </source>
</evidence>
<keyword evidence="13" id="KW-1185">Reference proteome</keyword>
<feature type="region of interest" description="Disordered" evidence="9">
    <location>
        <begin position="296"/>
        <end position="317"/>
    </location>
</feature>
<dbReference type="InterPro" id="IPR048328">
    <property type="entry name" value="Dyp_perox_C"/>
</dbReference>
<evidence type="ECO:0000256" key="3">
    <source>
        <dbReference type="ARBA" id="ARBA00022617"/>
    </source>
</evidence>
<evidence type="ECO:0000256" key="5">
    <source>
        <dbReference type="ARBA" id="ARBA00022729"/>
    </source>
</evidence>
<feature type="domain" description="Dyp-type peroxidase N-terminal" evidence="10">
    <location>
        <begin position="79"/>
        <end position="222"/>
    </location>
</feature>
<evidence type="ECO:0000313" key="13">
    <source>
        <dbReference type="Proteomes" id="UP001220064"/>
    </source>
</evidence>
<sequence>MTDFSRRGFLTGVAGASAAGWAAGLTSPQRAGASMVASPSSSDAKGNDGADAGQDAGRQESDTSAPLADQIEPFDGEHQAGVSTPVQSSLNLVAFDLNDDVSPRQFVNLMRLWTTDARALCTGESPRGSLEPELADAPANLTISCGFGEPLFAKLGLEKEKPDWLRDIKHFDRDKLDPQWGQTDLVLQICCDDKLTAAHALRHMVRSGSRYAHVVWLQQGFQNTPGLRAEKQTPRNLFGQKDGTVNPRTSEDFAQQVWIDDGPQWQRGGTALVARRIRMNMETWEEADRPTRETAIGRDLPEGAPLSGGDEFTPVDFDKRDKYGLPAVDRNSHIARAQPPKDHPEQRILRRAYNYDLPPDPHTPDQLSNSGLIFLAYQKDPTKQFEPIQSRLDEADFLNEWITHIGSAVYVLPPGTQAAKDGGKRDTFWAESLIGALR</sequence>
<dbReference type="Pfam" id="PF04261">
    <property type="entry name" value="Dyp_perox_N"/>
    <property type="match status" value="1"/>
</dbReference>
<keyword evidence="2 12" id="KW-0575">Peroxidase</keyword>
<dbReference type="GO" id="GO:0004601">
    <property type="term" value="F:peroxidase activity"/>
    <property type="evidence" value="ECO:0007669"/>
    <property type="project" value="UniProtKB-KW"/>
</dbReference>
<accession>A0ABY7U7F6</accession>
<evidence type="ECO:0000256" key="7">
    <source>
        <dbReference type="ARBA" id="ARBA00023004"/>
    </source>
</evidence>
<dbReference type="EMBL" id="CP063189">
    <property type="protein sequence ID" value="WCZ32633.1"/>
    <property type="molecule type" value="Genomic_DNA"/>
</dbReference>
<evidence type="ECO:0000256" key="9">
    <source>
        <dbReference type="SAM" id="MobiDB-lite"/>
    </source>
</evidence>
<reference evidence="12 13" key="1">
    <citation type="submission" date="2020-10" db="EMBL/GenBank/DDBJ databases">
        <title>Complete genome sequence of Corynebacterium massiliense DSM 45435, type strain of Corynebacterium massiliense.</title>
        <authorList>
            <person name="Busche T."/>
            <person name="Kalinowski J."/>
            <person name="Ruckert C."/>
        </authorList>
    </citation>
    <scope>NUCLEOTIDE SEQUENCE [LARGE SCALE GENOMIC DNA]</scope>
    <source>
        <strain evidence="12 13">DSM 45435</strain>
    </source>
</reference>
<dbReference type="PROSITE" id="PS51318">
    <property type="entry name" value="TAT"/>
    <property type="match status" value="1"/>
</dbReference>
<evidence type="ECO:0000256" key="8">
    <source>
        <dbReference type="ARBA" id="ARBA00025737"/>
    </source>
</evidence>
<name>A0ABY7U7F6_9CORY</name>
<dbReference type="Pfam" id="PF20628">
    <property type="entry name" value="Dyp_perox_C"/>
    <property type="match status" value="1"/>
</dbReference>
<evidence type="ECO:0000259" key="10">
    <source>
        <dbReference type="Pfam" id="PF04261"/>
    </source>
</evidence>
<comment type="similarity">
    <text evidence="8">Belongs to the DyP-type peroxidase family.</text>
</comment>
<dbReference type="InterPro" id="IPR006311">
    <property type="entry name" value="TAT_signal"/>
</dbReference>
<evidence type="ECO:0000313" key="12">
    <source>
        <dbReference type="EMBL" id="WCZ32633.1"/>
    </source>
</evidence>
<feature type="domain" description="Dyp-type peroxidase C-terminal" evidence="11">
    <location>
        <begin position="233"/>
        <end position="416"/>
    </location>
</feature>
<keyword evidence="3" id="KW-0349">Heme</keyword>
<dbReference type="InterPro" id="IPR048327">
    <property type="entry name" value="Dyp_perox_N"/>
</dbReference>
<keyword evidence="7" id="KW-0408">Iron</keyword>
<dbReference type="RefSeq" id="WP_027018467.1">
    <property type="nucleotide sequence ID" value="NZ_ATVG01000001.1"/>
</dbReference>
<evidence type="ECO:0000259" key="11">
    <source>
        <dbReference type="Pfam" id="PF20628"/>
    </source>
</evidence>
<dbReference type="Proteomes" id="UP001220064">
    <property type="component" value="Chromosome"/>
</dbReference>
<keyword evidence="5" id="KW-0732">Signal</keyword>
<dbReference type="SUPFAM" id="SSF54909">
    <property type="entry name" value="Dimeric alpha+beta barrel"/>
    <property type="match status" value="1"/>
</dbReference>
<dbReference type="EC" id="1.11.1.-" evidence="12"/>
<gene>
    <name evidence="12" type="primary">efeN2</name>
    <name evidence="12" type="ORF">CMASS_05960</name>
</gene>
<feature type="compositionally biased region" description="Low complexity" evidence="9">
    <location>
        <begin position="43"/>
        <end position="56"/>
    </location>
</feature>
<protein>
    <submittedName>
        <fullName evidence="12">Deferrochelatase/peroxidase EfeN</fullName>
        <ecNumber evidence="12">1.11.1.-</ecNumber>
    </submittedName>
</protein>
<keyword evidence="4" id="KW-0479">Metal-binding</keyword>